<evidence type="ECO:0000313" key="2">
    <source>
        <dbReference type="Proteomes" id="UP001499884"/>
    </source>
</evidence>
<dbReference type="RefSeq" id="WP_345645751.1">
    <property type="nucleotide sequence ID" value="NZ_BAABEP010000014.1"/>
</dbReference>
<evidence type="ECO:0008006" key="3">
    <source>
        <dbReference type="Google" id="ProtNLM"/>
    </source>
</evidence>
<sequence>MGTPTPPPFDQVADLHNELIRKALSSAILAADLDTPPLAVADLFDTDGNLKTLPEGYLAIGLTTDDGITFSSDLSISNVTSAQSVEPSRSDVDSDTLTAQFVPQETRQAGIALYEGLPLATLGDVGTQWTWDRPATPLNPYRRLLFIALDYGDSGLPIYVVKHLPRARLTDRDDEQWARSDETNRSVTLTAYRDSTLGTSCRNWVDGPGWRAMAAGSGGGTEDGGGA</sequence>
<keyword evidence="2" id="KW-1185">Reference proteome</keyword>
<comment type="caution">
    <text evidence="1">The sequence shown here is derived from an EMBL/GenBank/DDBJ whole genome shotgun (WGS) entry which is preliminary data.</text>
</comment>
<dbReference type="EMBL" id="BAABEP010000014">
    <property type="protein sequence ID" value="GAA3727329.1"/>
    <property type="molecule type" value="Genomic_DNA"/>
</dbReference>
<name>A0ABP7F322_9ACTN</name>
<dbReference type="Proteomes" id="UP001499884">
    <property type="component" value="Unassembled WGS sequence"/>
</dbReference>
<dbReference type="Pfam" id="PF25681">
    <property type="entry name" value="Phage_TTP_17"/>
    <property type="match status" value="1"/>
</dbReference>
<evidence type="ECO:0000313" key="1">
    <source>
        <dbReference type="EMBL" id="GAA3727329.1"/>
    </source>
</evidence>
<proteinExistence type="predicted"/>
<organism evidence="1 2">
    <name type="scientific">Streptomyces tremellae</name>
    <dbReference type="NCBI Taxonomy" id="1124239"/>
    <lineage>
        <taxon>Bacteria</taxon>
        <taxon>Bacillati</taxon>
        <taxon>Actinomycetota</taxon>
        <taxon>Actinomycetes</taxon>
        <taxon>Kitasatosporales</taxon>
        <taxon>Streptomycetaceae</taxon>
        <taxon>Streptomyces</taxon>
    </lineage>
</organism>
<protein>
    <recommendedName>
        <fullName evidence="3">Major tail protein</fullName>
    </recommendedName>
</protein>
<dbReference type="InterPro" id="IPR058154">
    <property type="entry name" value="Bxb1_TTP-like"/>
</dbReference>
<accession>A0ABP7F322</accession>
<reference evidence="2" key="1">
    <citation type="journal article" date="2019" name="Int. J. Syst. Evol. Microbiol.">
        <title>The Global Catalogue of Microorganisms (GCM) 10K type strain sequencing project: providing services to taxonomists for standard genome sequencing and annotation.</title>
        <authorList>
            <consortium name="The Broad Institute Genomics Platform"/>
            <consortium name="The Broad Institute Genome Sequencing Center for Infectious Disease"/>
            <person name="Wu L."/>
            <person name="Ma J."/>
        </authorList>
    </citation>
    <scope>NUCLEOTIDE SEQUENCE [LARGE SCALE GENOMIC DNA]</scope>
    <source>
        <strain evidence="2">JCM 30846</strain>
    </source>
</reference>
<gene>
    <name evidence="1" type="ORF">GCM10023082_26630</name>
</gene>